<organism evidence="1 2">
    <name type="scientific">Plectus sambesii</name>
    <dbReference type="NCBI Taxonomy" id="2011161"/>
    <lineage>
        <taxon>Eukaryota</taxon>
        <taxon>Metazoa</taxon>
        <taxon>Ecdysozoa</taxon>
        <taxon>Nematoda</taxon>
        <taxon>Chromadorea</taxon>
        <taxon>Plectida</taxon>
        <taxon>Plectina</taxon>
        <taxon>Plectoidea</taxon>
        <taxon>Plectidae</taxon>
        <taxon>Plectus</taxon>
    </lineage>
</organism>
<dbReference type="Proteomes" id="UP000887566">
    <property type="component" value="Unplaced"/>
</dbReference>
<proteinExistence type="predicted"/>
<name>A0A914WHX9_9BILA</name>
<evidence type="ECO:0000313" key="2">
    <source>
        <dbReference type="WBParaSite" id="PSAMB.scaffold405size52690.g5713.t1"/>
    </source>
</evidence>
<evidence type="ECO:0000313" key="1">
    <source>
        <dbReference type="Proteomes" id="UP000887566"/>
    </source>
</evidence>
<accession>A0A914WHX9</accession>
<dbReference type="AlphaFoldDB" id="A0A914WHX9"/>
<keyword evidence="1" id="KW-1185">Reference proteome</keyword>
<reference evidence="2" key="1">
    <citation type="submission" date="2022-11" db="UniProtKB">
        <authorList>
            <consortium name="WormBaseParasite"/>
        </authorList>
    </citation>
    <scope>IDENTIFICATION</scope>
</reference>
<sequence>MRLPFASAMHRSILHRAVTSLFSHEGRLLASSICRPISTSSLPIGDDRPTLFKRRTGSEAVDLLQYRPTEIINRLPTFTDKDWSEYLGIVAHYRIARGRLLPFTSEQMKHVEEIKKRLLEWLGEKKDKIESTDYFNLLRSLDVFSEFGRLTKRRTKTLGLQQSLPSSVHENIFHWFMKNYEKLDRHAFFQILNRKVVHATLNDILSLESQEDVLKVLEHGTKLAEDDAEIVNILHLLYTIELYSGSYSDPRFSKSSQRLLATLANKTLPVDGFDLFHSLQFVSSQKTTGSALSQRAVFRRHADNRPAWNWLRNSIELVFANDDYEDMRPIAAVAAVRAYKWKAIDYSPDDVNKYLTLAAKPYLTDPAIVFKPSRNDAFNAKRTALSYLVLAIRSAAISDLPDLGKLSVRLDDAYWSKFFDMVEKEAPKLERTALLNDLKRLKIYKPLSKQELRFLSDPLGQGRDDRLKSLLKQKYPQTLSSDDKEQPQ</sequence>
<protein>
    <submittedName>
        <fullName evidence="2">ATPase expression protein 2, mitochondrial</fullName>
    </submittedName>
</protein>
<dbReference type="WBParaSite" id="PSAMB.scaffold405size52690.g5713.t1">
    <property type="protein sequence ID" value="PSAMB.scaffold405size52690.g5713.t1"/>
    <property type="gene ID" value="PSAMB.scaffold405size52690.g5713"/>
</dbReference>